<accession>A0A151WKJ1</accession>
<keyword evidence="2" id="KW-1185">Reference proteome</keyword>
<dbReference type="AlphaFoldDB" id="A0A151WKJ1"/>
<evidence type="ECO:0000313" key="2">
    <source>
        <dbReference type="Proteomes" id="UP000075809"/>
    </source>
</evidence>
<protein>
    <submittedName>
        <fullName evidence="1">Uncharacterized protein</fullName>
    </submittedName>
</protein>
<reference evidence="1 2" key="1">
    <citation type="submission" date="2015-09" db="EMBL/GenBank/DDBJ databases">
        <title>Trachymyrmex zeteki WGS genome.</title>
        <authorList>
            <person name="Nygaard S."/>
            <person name="Hu H."/>
            <person name="Boomsma J."/>
            <person name="Zhang G."/>
        </authorList>
    </citation>
    <scope>NUCLEOTIDE SEQUENCE [LARGE SCALE GENOMIC DNA]</scope>
    <source>
        <strain evidence="1">Tzet28-1</strain>
        <tissue evidence="1">Whole body</tissue>
    </source>
</reference>
<dbReference type="PANTHER" id="PTHR21301:SF10">
    <property type="entry name" value="REVERSE TRANSCRIPTASE DOMAIN-CONTAINING PROTEIN"/>
    <property type="match status" value="1"/>
</dbReference>
<name>A0A151WKJ1_9HYME</name>
<proteinExistence type="predicted"/>
<gene>
    <name evidence="1" type="ORF">ALC60_12561</name>
</gene>
<dbReference type="Proteomes" id="UP000075809">
    <property type="component" value="Unassembled WGS sequence"/>
</dbReference>
<dbReference type="EMBL" id="KQ983007">
    <property type="protein sequence ID" value="KYQ48399.1"/>
    <property type="molecule type" value="Genomic_DNA"/>
</dbReference>
<organism evidence="1 2">
    <name type="scientific">Mycetomoellerius zeteki</name>
    <dbReference type="NCBI Taxonomy" id="64791"/>
    <lineage>
        <taxon>Eukaryota</taxon>
        <taxon>Metazoa</taxon>
        <taxon>Ecdysozoa</taxon>
        <taxon>Arthropoda</taxon>
        <taxon>Hexapoda</taxon>
        <taxon>Insecta</taxon>
        <taxon>Pterygota</taxon>
        <taxon>Neoptera</taxon>
        <taxon>Endopterygota</taxon>
        <taxon>Hymenoptera</taxon>
        <taxon>Apocrita</taxon>
        <taxon>Aculeata</taxon>
        <taxon>Formicoidea</taxon>
        <taxon>Formicidae</taxon>
        <taxon>Myrmicinae</taxon>
        <taxon>Mycetomoellerius</taxon>
    </lineage>
</organism>
<sequence length="186" mass="21857">MALFTNILLDLALKSVAKKWHFISRFCNISKKKFLEALKLVLKLTPNHLIKDFLNLFNSLHPKLLQFTLEYGGERLNFLDITIINANSKLEFNIFHKPTFPGRYLSFLSLYPLSQKRAVIMNCVDRVFLLSHPKYSLINLRLKSLFKRKTLKQSEKSNHMINDKEKISWFTIPFLPVIKKILTSFN</sequence>
<dbReference type="PANTHER" id="PTHR21301">
    <property type="entry name" value="REVERSE TRANSCRIPTASE"/>
    <property type="match status" value="1"/>
</dbReference>
<evidence type="ECO:0000313" key="1">
    <source>
        <dbReference type="EMBL" id="KYQ48399.1"/>
    </source>
</evidence>